<accession>A0A7K0C5C7</accession>
<dbReference type="AlphaFoldDB" id="A0A7K0C5C7"/>
<dbReference type="Proteomes" id="UP000487268">
    <property type="component" value="Unassembled WGS sequence"/>
</dbReference>
<proteinExistence type="predicted"/>
<sequence length="170" mass="19297">MTVRPPVPPFSERDYTRGLVDADGSLGFTARGYPFIGFTTASSAMIEYFCEKVFEVTGRQRVVNRNKRDGVYNLMVTMEAALEMADWMYYKDCLALERKAARAVSISTWSRPPGMRARSARRRWTEAEDAAIWSMTIPDAAQSLGRTEKSIQMRRWMLQGTHGKQPGASR</sequence>
<reference evidence="1 2" key="1">
    <citation type="submission" date="2019-10" db="EMBL/GenBank/DDBJ databases">
        <title>Actinomadura rubteroloni sp. nov. and Actinomadura macrotermitis sp. nov., isolated from the gut of fungus growing-termite Macrotermes natalensis.</title>
        <authorList>
            <person name="Benndorf R."/>
            <person name="Martin K."/>
            <person name="Kuefner M."/>
            <person name="De Beer W."/>
            <person name="Kaster A.-K."/>
            <person name="Vollmers J."/>
            <person name="Poulsen M."/>
            <person name="Beemelmanns C."/>
        </authorList>
    </citation>
    <scope>NUCLEOTIDE SEQUENCE [LARGE SCALE GENOMIC DNA]</scope>
    <source>
        <strain evidence="1 2">RB68</strain>
    </source>
</reference>
<dbReference type="SUPFAM" id="SSF55608">
    <property type="entry name" value="Homing endonucleases"/>
    <property type="match status" value="1"/>
</dbReference>
<evidence type="ECO:0000313" key="1">
    <source>
        <dbReference type="EMBL" id="MQY08608.1"/>
    </source>
</evidence>
<dbReference type="InterPro" id="IPR027434">
    <property type="entry name" value="Homing_endonucl"/>
</dbReference>
<evidence type="ECO:0008006" key="3">
    <source>
        <dbReference type="Google" id="ProtNLM"/>
    </source>
</evidence>
<name>A0A7K0C5C7_9ACTN</name>
<evidence type="ECO:0000313" key="2">
    <source>
        <dbReference type="Proteomes" id="UP000487268"/>
    </source>
</evidence>
<gene>
    <name evidence="1" type="ORF">ACRB68_67170</name>
</gene>
<keyword evidence="2" id="KW-1185">Reference proteome</keyword>
<organism evidence="1 2">
    <name type="scientific">Actinomadura macrotermitis</name>
    <dbReference type="NCBI Taxonomy" id="2585200"/>
    <lineage>
        <taxon>Bacteria</taxon>
        <taxon>Bacillati</taxon>
        <taxon>Actinomycetota</taxon>
        <taxon>Actinomycetes</taxon>
        <taxon>Streptosporangiales</taxon>
        <taxon>Thermomonosporaceae</taxon>
        <taxon>Actinomadura</taxon>
    </lineage>
</organism>
<comment type="caution">
    <text evidence="1">The sequence shown here is derived from an EMBL/GenBank/DDBJ whole genome shotgun (WGS) entry which is preliminary data.</text>
</comment>
<protein>
    <recommendedName>
        <fullName evidence="3">Homing endonuclease LAGLIDADG domain-containing protein</fullName>
    </recommendedName>
</protein>
<dbReference type="EMBL" id="WEGH01000005">
    <property type="protein sequence ID" value="MQY08608.1"/>
    <property type="molecule type" value="Genomic_DNA"/>
</dbReference>